<protein>
    <recommendedName>
        <fullName evidence="3">Sulfotransferase</fullName>
    </recommendedName>
</protein>
<keyword evidence="2" id="KW-1185">Reference proteome</keyword>
<evidence type="ECO:0008006" key="3">
    <source>
        <dbReference type="Google" id="ProtNLM"/>
    </source>
</evidence>
<dbReference type="InterPro" id="IPR027417">
    <property type="entry name" value="P-loop_NTPase"/>
</dbReference>
<organism evidence="1 2">
    <name type="scientific">Denitrovibrio acetiphilus (strain DSM 12809 / NBRC 114555 / N2460)</name>
    <dbReference type="NCBI Taxonomy" id="522772"/>
    <lineage>
        <taxon>Bacteria</taxon>
        <taxon>Pseudomonadati</taxon>
        <taxon>Deferribacterota</taxon>
        <taxon>Deferribacteres</taxon>
        <taxon>Deferribacterales</taxon>
        <taxon>Geovibrionaceae</taxon>
        <taxon>Denitrovibrio</taxon>
    </lineage>
</organism>
<dbReference type="AlphaFoldDB" id="D4H5Z9"/>
<dbReference type="Proteomes" id="UP000002012">
    <property type="component" value="Chromosome"/>
</dbReference>
<dbReference type="Gene3D" id="3.40.50.300">
    <property type="entry name" value="P-loop containing nucleotide triphosphate hydrolases"/>
    <property type="match status" value="1"/>
</dbReference>
<dbReference type="EMBL" id="CP001968">
    <property type="protein sequence ID" value="ADD67645.1"/>
    <property type="molecule type" value="Genomic_DNA"/>
</dbReference>
<dbReference type="PaxDb" id="522772-Dacet_0865"/>
<dbReference type="KEGG" id="dap:Dacet_0865"/>
<dbReference type="HOGENOM" id="CLU_820450_0_0_0"/>
<reference evidence="1 2" key="1">
    <citation type="journal article" date="2010" name="Stand. Genomic Sci.">
        <title>Complete genome sequence of Denitrovibrio acetiphilus type strain (N2460).</title>
        <authorList>
            <person name="Kiss H."/>
            <person name="Lang E."/>
            <person name="Lapidus A."/>
            <person name="Copeland A."/>
            <person name="Nolan M."/>
            <person name="Glavina Del Rio T."/>
            <person name="Chen F."/>
            <person name="Lucas S."/>
            <person name="Tice H."/>
            <person name="Cheng J.F."/>
            <person name="Han C."/>
            <person name="Goodwin L."/>
            <person name="Pitluck S."/>
            <person name="Liolios K."/>
            <person name="Pati A."/>
            <person name="Ivanova N."/>
            <person name="Mavromatis K."/>
            <person name="Chen A."/>
            <person name="Palaniappan K."/>
            <person name="Land M."/>
            <person name="Hauser L."/>
            <person name="Chang Y.J."/>
            <person name="Jeffries C.D."/>
            <person name="Detter J.C."/>
            <person name="Brettin T."/>
            <person name="Spring S."/>
            <person name="Rohde M."/>
            <person name="Goker M."/>
            <person name="Woyke T."/>
            <person name="Bristow J."/>
            <person name="Eisen J.A."/>
            <person name="Markowitz V."/>
            <person name="Hugenholtz P."/>
            <person name="Kyrpides N.C."/>
            <person name="Klenk H.P."/>
        </authorList>
    </citation>
    <scope>NUCLEOTIDE SEQUENCE [LARGE SCALE GENOMIC DNA]</scope>
    <source>
        <strain evidence="2">DSM 12809 / NBRC 114555 / N2460</strain>
    </source>
</reference>
<proteinExistence type="predicted"/>
<evidence type="ECO:0000313" key="1">
    <source>
        <dbReference type="EMBL" id="ADD67645.1"/>
    </source>
</evidence>
<sequence>MSEKEKNNVMRSITMSTKMEMPISLGTLEYIAGVDPKETWSIIGDDDVDTESFDKLREKHFDSIKQQESTKEFQDKLKKMMEETINLYQGILGGKSDSVKPYTEGRSFNFILGMPRTGGTTLYQGLSDAFEWPWEKLLFSMTHNFMPNGRYCVGQPSSEFDMGWRLPWNFHNLIFELCQFLVYANNEAPDSEHIFLKSTALSYAVKFLNFLFGDKANYFVTTRHPGAITMSCGKDDITREDHMQNMLLWTNLYSTILRECRPVGRVKVVEYGAGLTEVINAAFEKREMGERLEETSFFEYDDYDKEFYESENVQRMFEYVQMSWKLFDKDFPLPEKCI</sequence>
<name>D4H5Z9_DENA2</name>
<accession>D4H5Z9</accession>
<dbReference type="SUPFAM" id="SSF52540">
    <property type="entry name" value="P-loop containing nucleoside triphosphate hydrolases"/>
    <property type="match status" value="1"/>
</dbReference>
<gene>
    <name evidence="1" type="ordered locus">Dacet_0865</name>
</gene>
<dbReference type="InParanoid" id="D4H5Z9"/>
<dbReference type="RefSeq" id="WP_013010176.1">
    <property type="nucleotide sequence ID" value="NC_013943.1"/>
</dbReference>
<evidence type="ECO:0000313" key="2">
    <source>
        <dbReference type="Proteomes" id="UP000002012"/>
    </source>
</evidence>
<dbReference type="OrthoDB" id="2053793at2"/>